<evidence type="ECO:0000256" key="2">
    <source>
        <dbReference type="ARBA" id="ARBA00022730"/>
    </source>
</evidence>
<comment type="similarity">
    <text evidence="1 7 8">Belongs to the universal ribosomal protein uL22 family.</text>
</comment>
<keyword evidence="3 7" id="KW-0694">RNA-binding</keyword>
<dbReference type="Gene3D" id="3.90.470.10">
    <property type="entry name" value="Ribosomal protein L22/L17"/>
    <property type="match status" value="1"/>
</dbReference>
<dbReference type="InterPro" id="IPR047867">
    <property type="entry name" value="Ribosomal_uL22_bac/org-type"/>
</dbReference>
<dbReference type="NCBIfam" id="TIGR01044">
    <property type="entry name" value="rplV_bact"/>
    <property type="match status" value="1"/>
</dbReference>
<gene>
    <name evidence="7 11" type="primary">rplV</name>
    <name evidence="11" type="ORF">J3U87_19905</name>
</gene>
<keyword evidence="4 7" id="KW-0689">Ribosomal protein</keyword>
<evidence type="ECO:0000256" key="3">
    <source>
        <dbReference type="ARBA" id="ARBA00022884"/>
    </source>
</evidence>
<dbReference type="PANTHER" id="PTHR13501:SF8">
    <property type="entry name" value="LARGE RIBOSOMAL SUBUNIT PROTEIN UL22M"/>
    <property type="match status" value="1"/>
</dbReference>
<evidence type="ECO:0000256" key="10">
    <source>
        <dbReference type="RuleBase" id="RU004008"/>
    </source>
</evidence>
<sequence>MIAKAKAKYIRGSARKARLVIDQIRGEKVDRALEILRFSPKRAARHIEECLKSAIANAEQKDGMIDVDELYVSKAVVDEGPTMKRIRPRAMGRAFRINKRFNHISIELSQAGK</sequence>
<dbReference type="HAMAP" id="MF_01331_B">
    <property type="entry name" value="Ribosomal_uL22_B"/>
    <property type="match status" value="1"/>
</dbReference>
<accession>A0A8A4TE72</accession>
<keyword evidence="2 7" id="KW-0699">rRNA-binding</keyword>
<dbReference type="InterPro" id="IPR005727">
    <property type="entry name" value="Ribosomal_uL22_bac/chlpt-type"/>
</dbReference>
<dbReference type="GO" id="GO:0022625">
    <property type="term" value="C:cytosolic large ribosomal subunit"/>
    <property type="evidence" value="ECO:0007669"/>
    <property type="project" value="TreeGrafter"/>
</dbReference>
<dbReference type="GO" id="GO:0006412">
    <property type="term" value="P:translation"/>
    <property type="evidence" value="ECO:0007669"/>
    <property type="project" value="UniProtKB-UniRule"/>
</dbReference>
<dbReference type="Proteomes" id="UP000663929">
    <property type="component" value="Chromosome"/>
</dbReference>
<dbReference type="AlphaFoldDB" id="A0A8A4TE72"/>
<evidence type="ECO:0000256" key="1">
    <source>
        <dbReference type="ARBA" id="ARBA00009451"/>
    </source>
</evidence>
<dbReference type="EMBL" id="CP071793">
    <property type="protein sequence ID" value="QTD47857.1"/>
    <property type="molecule type" value="Genomic_DNA"/>
</dbReference>
<evidence type="ECO:0000256" key="5">
    <source>
        <dbReference type="ARBA" id="ARBA00023274"/>
    </source>
</evidence>
<dbReference type="PROSITE" id="PS00464">
    <property type="entry name" value="RIBOSOMAL_L22"/>
    <property type="match status" value="1"/>
</dbReference>
<dbReference type="CDD" id="cd00336">
    <property type="entry name" value="Ribosomal_L22"/>
    <property type="match status" value="1"/>
</dbReference>
<dbReference type="SUPFAM" id="SSF54843">
    <property type="entry name" value="Ribosomal protein L22"/>
    <property type="match status" value="1"/>
</dbReference>
<evidence type="ECO:0000256" key="7">
    <source>
        <dbReference type="HAMAP-Rule" id="MF_01331"/>
    </source>
</evidence>
<name>A0A8A4TE72_SULCO</name>
<dbReference type="Pfam" id="PF00237">
    <property type="entry name" value="Ribosomal_L22"/>
    <property type="match status" value="1"/>
</dbReference>
<evidence type="ECO:0000256" key="4">
    <source>
        <dbReference type="ARBA" id="ARBA00022980"/>
    </source>
</evidence>
<dbReference type="InterPro" id="IPR036394">
    <property type="entry name" value="Ribosomal_uL22_sf"/>
</dbReference>
<keyword evidence="5 7" id="KW-0687">Ribonucleoprotein</keyword>
<dbReference type="GO" id="GO:0003735">
    <property type="term" value="F:structural constituent of ribosome"/>
    <property type="evidence" value="ECO:0007669"/>
    <property type="project" value="InterPro"/>
</dbReference>
<evidence type="ECO:0000313" key="11">
    <source>
        <dbReference type="EMBL" id="QTD47857.1"/>
    </source>
</evidence>
<organism evidence="11 12">
    <name type="scientific">Sulfidibacter corallicola</name>
    <dbReference type="NCBI Taxonomy" id="2818388"/>
    <lineage>
        <taxon>Bacteria</taxon>
        <taxon>Pseudomonadati</taxon>
        <taxon>Acidobacteriota</taxon>
        <taxon>Holophagae</taxon>
        <taxon>Acanthopleuribacterales</taxon>
        <taxon>Acanthopleuribacteraceae</taxon>
        <taxon>Sulfidibacter</taxon>
    </lineage>
</organism>
<keyword evidence="12" id="KW-1185">Reference proteome</keyword>
<evidence type="ECO:0000313" key="12">
    <source>
        <dbReference type="Proteomes" id="UP000663929"/>
    </source>
</evidence>
<protein>
    <recommendedName>
        <fullName evidence="6 7">Large ribosomal subunit protein uL22</fullName>
    </recommendedName>
</protein>
<dbReference type="GO" id="GO:0019843">
    <property type="term" value="F:rRNA binding"/>
    <property type="evidence" value="ECO:0007669"/>
    <property type="project" value="UniProtKB-UniRule"/>
</dbReference>
<comment type="function">
    <text evidence="7">The globular domain of the protein is located near the polypeptide exit tunnel on the outside of the subunit, while an extended beta-hairpin is found that lines the wall of the exit tunnel in the center of the 70S ribosome.</text>
</comment>
<comment type="subunit">
    <text evidence="7 9">Part of the 50S ribosomal subunit.</text>
</comment>
<dbReference type="InterPro" id="IPR018260">
    <property type="entry name" value="Ribosomal_uL22_CS"/>
</dbReference>
<comment type="function">
    <text evidence="7 10">This protein binds specifically to 23S rRNA; its binding is stimulated by other ribosomal proteins, e.g., L4, L17, and L20. It is important during the early stages of 50S assembly. It makes multiple contacts with different domains of the 23S rRNA in the assembled 50S subunit and ribosome.</text>
</comment>
<dbReference type="InterPro" id="IPR001063">
    <property type="entry name" value="Ribosomal_uL22"/>
</dbReference>
<evidence type="ECO:0000256" key="9">
    <source>
        <dbReference type="RuleBase" id="RU004006"/>
    </source>
</evidence>
<dbReference type="KEGG" id="scor:J3U87_19905"/>
<proteinExistence type="inferred from homology"/>
<evidence type="ECO:0000256" key="6">
    <source>
        <dbReference type="ARBA" id="ARBA00035207"/>
    </source>
</evidence>
<evidence type="ECO:0000256" key="8">
    <source>
        <dbReference type="RuleBase" id="RU004005"/>
    </source>
</evidence>
<dbReference type="RefSeq" id="WP_237377524.1">
    <property type="nucleotide sequence ID" value="NZ_CP071793.1"/>
</dbReference>
<reference evidence="11" key="1">
    <citation type="submission" date="2021-03" db="EMBL/GenBank/DDBJ databases">
        <title>Acanthopleuribacteraceae sp. M133.</title>
        <authorList>
            <person name="Wang G."/>
        </authorList>
    </citation>
    <scope>NUCLEOTIDE SEQUENCE</scope>
    <source>
        <strain evidence="11">M133</strain>
    </source>
</reference>
<dbReference type="PANTHER" id="PTHR13501">
    <property type="entry name" value="CHLOROPLAST 50S RIBOSOMAL PROTEIN L22-RELATED"/>
    <property type="match status" value="1"/>
</dbReference>